<dbReference type="InterPro" id="IPR058240">
    <property type="entry name" value="rSAM_sf"/>
</dbReference>
<dbReference type="NCBIfam" id="TIGR03956">
    <property type="entry name" value="rSAM_HydE"/>
    <property type="match status" value="1"/>
</dbReference>
<protein>
    <submittedName>
        <fullName evidence="9">Biotin synthase</fullName>
        <ecNumber evidence="9">2.8.1.6</ecNumber>
    </submittedName>
</protein>
<dbReference type="SFLD" id="SFLDS00029">
    <property type="entry name" value="Radical_SAM"/>
    <property type="match status" value="1"/>
</dbReference>
<dbReference type="PANTHER" id="PTHR43726:SF1">
    <property type="entry name" value="BIOTIN SYNTHASE"/>
    <property type="match status" value="1"/>
</dbReference>
<dbReference type="EC" id="2.8.1.6" evidence="9"/>
<evidence type="ECO:0000256" key="3">
    <source>
        <dbReference type="ARBA" id="ARBA00022691"/>
    </source>
</evidence>
<comment type="cofactor">
    <cofactor evidence="7">
        <name>[2Fe-2S] cluster</name>
        <dbReference type="ChEBI" id="CHEBI:190135"/>
    </cofactor>
</comment>
<feature type="domain" description="Radical SAM core" evidence="8">
    <location>
        <begin position="140"/>
        <end position="360"/>
    </location>
</feature>
<evidence type="ECO:0000259" key="8">
    <source>
        <dbReference type="PROSITE" id="PS51918"/>
    </source>
</evidence>
<keyword evidence="2" id="KW-0004">4Fe-4S</keyword>
<dbReference type="PROSITE" id="PS51918">
    <property type="entry name" value="RADICAL_SAM"/>
    <property type="match status" value="1"/>
</dbReference>
<evidence type="ECO:0000256" key="1">
    <source>
        <dbReference type="ARBA" id="ARBA00001966"/>
    </source>
</evidence>
<dbReference type="InterPro" id="IPR021778">
    <property type="entry name" value="Se/S_carrier-like"/>
</dbReference>
<dbReference type="GO" id="GO:0004076">
    <property type="term" value="F:biotin synthase activity"/>
    <property type="evidence" value="ECO:0007669"/>
    <property type="project" value="UniProtKB-EC"/>
</dbReference>
<dbReference type="SMART" id="SM00729">
    <property type="entry name" value="Elp3"/>
    <property type="match status" value="1"/>
</dbReference>
<keyword evidence="9" id="KW-0808">Transferase</keyword>
<keyword evidence="4" id="KW-0479">Metal-binding</keyword>
<dbReference type="InterPro" id="IPR024021">
    <property type="entry name" value="FeFe-hyd_HydE_rSAM"/>
</dbReference>
<keyword evidence="6" id="KW-0411">Iron-sulfur</keyword>
<evidence type="ECO:0000256" key="7">
    <source>
        <dbReference type="ARBA" id="ARBA00034078"/>
    </source>
</evidence>
<dbReference type="SFLD" id="SFLDG01280">
    <property type="entry name" value="HydE/PylB-like"/>
    <property type="match status" value="1"/>
</dbReference>
<dbReference type="RefSeq" id="WP_209660953.1">
    <property type="nucleotide sequence ID" value="NZ_JAGGLI010000017.1"/>
</dbReference>
<keyword evidence="3" id="KW-0949">S-adenosyl-L-methionine</keyword>
<dbReference type="InterPro" id="IPR010722">
    <property type="entry name" value="BATS_dom"/>
</dbReference>
<sequence>MKNYLIMTSSTSNMLKGDNLLKENSINTVLVPAPKEYGSVCAIAIRVSEQDLEKSKELLKSHDVNVEGIYEDLHEKLDNIVKKLKDKHISLEFKEITKSIEEGKELAYEDVLYLLKTDRPAEQEALFELADEMRKKVVGDVVDIRGAIEFSNYCIKDCNYCGLRKDNLELERYRMSEDEILEIVNDIKNMGLKTVILQSGEDPHYTKEIMGNILKRIKNETGLKITLSIGERELEEYEYFKSCGADNYLLKIETTNKAIFDEIHPDGDMENRLKCIQKIKSLGYLNGNGAIIGLPMQKEEDIAKDIMFFKDMGINMIGIGPFVPAKNTPYENLPHGDVRMTLKAVAVTRLVCQRVFIPATTALLTVDRSAQAKALISGANSLMLVNTPETYRENYVIYSNKSEVGLDYAIESIKEAGRKLPLYLTKSKEV</sequence>
<dbReference type="InterPro" id="IPR013785">
    <property type="entry name" value="Aldolase_TIM"/>
</dbReference>
<dbReference type="CDD" id="cd01335">
    <property type="entry name" value="Radical_SAM"/>
    <property type="match status" value="1"/>
</dbReference>
<keyword evidence="5" id="KW-0408">Iron</keyword>
<accession>A0ABS4KJD6</accession>
<evidence type="ECO:0000256" key="5">
    <source>
        <dbReference type="ARBA" id="ARBA00023004"/>
    </source>
</evidence>
<dbReference type="EMBL" id="JAGGLI010000017">
    <property type="protein sequence ID" value="MBP2027892.1"/>
    <property type="molecule type" value="Genomic_DNA"/>
</dbReference>
<comment type="cofactor">
    <cofactor evidence="1">
        <name>[4Fe-4S] cluster</name>
        <dbReference type="ChEBI" id="CHEBI:49883"/>
    </cofactor>
</comment>
<keyword evidence="10" id="KW-1185">Reference proteome</keyword>
<evidence type="ECO:0000313" key="10">
    <source>
        <dbReference type="Proteomes" id="UP001314903"/>
    </source>
</evidence>
<dbReference type="PANTHER" id="PTHR43726">
    <property type="entry name" value="3-METHYLORNITHINE SYNTHASE"/>
    <property type="match status" value="1"/>
</dbReference>
<dbReference type="Pfam" id="PF04055">
    <property type="entry name" value="Radical_SAM"/>
    <property type="match status" value="1"/>
</dbReference>
<proteinExistence type="predicted"/>
<gene>
    <name evidence="9" type="ORF">J2Z35_001690</name>
</gene>
<evidence type="ECO:0000313" key="9">
    <source>
        <dbReference type="EMBL" id="MBP2027892.1"/>
    </source>
</evidence>
<dbReference type="Gene3D" id="3.20.20.70">
    <property type="entry name" value="Aldolase class I"/>
    <property type="match status" value="1"/>
</dbReference>
<dbReference type="SFLD" id="SFLDG01082">
    <property type="entry name" value="B12-binding_domain_containing"/>
    <property type="match status" value="1"/>
</dbReference>
<dbReference type="InterPro" id="IPR034422">
    <property type="entry name" value="HydE/PylB-like"/>
</dbReference>
<name>A0ABS4KJD6_9FIRM</name>
<comment type="caution">
    <text evidence="9">The sequence shown here is derived from an EMBL/GenBank/DDBJ whole genome shotgun (WGS) entry which is preliminary data.</text>
</comment>
<dbReference type="Proteomes" id="UP001314903">
    <property type="component" value="Unassembled WGS sequence"/>
</dbReference>
<reference evidence="9 10" key="1">
    <citation type="submission" date="2021-03" db="EMBL/GenBank/DDBJ databases">
        <title>Genomic Encyclopedia of Type Strains, Phase IV (KMG-IV): sequencing the most valuable type-strain genomes for metagenomic binning, comparative biology and taxonomic classification.</title>
        <authorList>
            <person name="Goeker M."/>
        </authorList>
    </citation>
    <scope>NUCLEOTIDE SEQUENCE [LARGE SCALE GENOMIC DNA]</scope>
    <source>
        <strain evidence="9 10">DSM 27512</strain>
    </source>
</reference>
<dbReference type="SFLD" id="SFLDG01060">
    <property type="entry name" value="BATS_domain_containing"/>
    <property type="match status" value="1"/>
</dbReference>
<evidence type="ECO:0000256" key="6">
    <source>
        <dbReference type="ARBA" id="ARBA00023014"/>
    </source>
</evidence>
<evidence type="ECO:0000256" key="4">
    <source>
        <dbReference type="ARBA" id="ARBA00022723"/>
    </source>
</evidence>
<dbReference type="SMART" id="SM00876">
    <property type="entry name" value="BATS"/>
    <property type="match status" value="1"/>
</dbReference>
<organism evidence="9 10">
    <name type="scientific">Acetoanaerobium pronyense</name>
    <dbReference type="NCBI Taxonomy" id="1482736"/>
    <lineage>
        <taxon>Bacteria</taxon>
        <taxon>Bacillati</taxon>
        <taxon>Bacillota</taxon>
        <taxon>Clostridia</taxon>
        <taxon>Peptostreptococcales</taxon>
        <taxon>Filifactoraceae</taxon>
        <taxon>Acetoanaerobium</taxon>
    </lineage>
</organism>
<dbReference type="InterPro" id="IPR006638">
    <property type="entry name" value="Elp3/MiaA/NifB-like_rSAM"/>
</dbReference>
<dbReference type="SUPFAM" id="SSF102114">
    <property type="entry name" value="Radical SAM enzymes"/>
    <property type="match status" value="1"/>
</dbReference>
<dbReference type="InterPro" id="IPR007197">
    <property type="entry name" value="rSAM"/>
</dbReference>
<evidence type="ECO:0000256" key="2">
    <source>
        <dbReference type="ARBA" id="ARBA00022485"/>
    </source>
</evidence>
<dbReference type="PIRSF" id="PIRSF004762">
    <property type="entry name" value="CHP00423"/>
    <property type="match status" value="1"/>
</dbReference>
<dbReference type="Pfam" id="PF11823">
    <property type="entry name" value="Se_S_carrier"/>
    <property type="match status" value="1"/>
</dbReference>